<dbReference type="Proteomes" id="UP000460221">
    <property type="component" value="Unassembled WGS sequence"/>
</dbReference>
<evidence type="ECO:0000313" key="4">
    <source>
        <dbReference type="Proteomes" id="UP000460221"/>
    </source>
</evidence>
<comment type="caution">
    <text evidence="3">The sequence shown here is derived from an EMBL/GenBank/DDBJ whole genome shotgun (WGS) entry which is preliminary data.</text>
</comment>
<dbReference type="RefSeq" id="WP_154769650.1">
    <property type="nucleotide sequence ID" value="NZ_WLYK01000006.1"/>
</dbReference>
<keyword evidence="1" id="KW-0560">Oxidoreductase</keyword>
<sequence>MSRWHRVTTAEDLTGRRAVVTGANTGLGFRTALDLAALGAHVTLAVRRPERGEQAAERIRRAGAPGGIDVAALDLGDLATVHRFARDRSEPVDVLVNNAGLMMVPRREITIDGFESQMGVNHLGHFALTALLYERLSPDARVVSLSSIAHRSARRLDHGMGLVGDYDPATAYGQSKLAVLLFTAELHRRLAAVGSGIRAVAAHPGWSATAEGPAPQDDPGLQVRIGRAATALLGTRPAHGARSQVHAASASGVRSGDFWGPRFLTAGMPHPARTSRAATDPADAEWLWAESERLTGVLFRP</sequence>
<comment type="similarity">
    <text evidence="2">Belongs to the short-chain dehydrogenases/reductases (SDR) family.</text>
</comment>
<dbReference type="PRINTS" id="PR00081">
    <property type="entry name" value="GDHRDH"/>
</dbReference>
<dbReference type="InterPro" id="IPR036291">
    <property type="entry name" value="NAD(P)-bd_dom_sf"/>
</dbReference>
<dbReference type="GO" id="GO:0016491">
    <property type="term" value="F:oxidoreductase activity"/>
    <property type="evidence" value="ECO:0007669"/>
    <property type="project" value="UniProtKB-KW"/>
</dbReference>
<organism evidence="3 4">
    <name type="scientific">Nakamurella alba</name>
    <dbReference type="NCBI Taxonomy" id="2665158"/>
    <lineage>
        <taxon>Bacteria</taxon>
        <taxon>Bacillati</taxon>
        <taxon>Actinomycetota</taxon>
        <taxon>Actinomycetes</taxon>
        <taxon>Nakamurellales</taxon>
        <taxon>Nakamurellaceae</taxon>
        <taxon>Nakamurella</taxon>
    </lineage>
</organism>
<dbReference type="Gene3D" id="3.40.50.720">
    <property type="entry name" value="NAD(P)-binding Rossmann-like Domain"/>
    <property type="match status" value="1"/>
</dbReference>
<dbReference type="EMBL" id="WLYK01000006">
    <property type="protein sequence ID" value="MTD15692.1"/>
    <property type="molecule type" value="Genomic_DNA"/>
</dbReference>
<accession>A0A7K1FNF2</accession>
<name>A0A7K1FNF2_9ACTN</name>
<keyword evidence="4" id="KW-1185">Reference proteome</keyword>
<evidence type="ECO:0000256" key="1">
    <source>
        <dbReference type="ARBA" id="ARBA00023002"/>
    </source>
</evidence>
<dbReference type="AlphaFoldDB" id="A0A7K1FNF2"/>
<dbReference type="SUPFAM" id="SSF51735">
    <property type="entry name" value="NAD(P)-binding Rossmann-fold domains"/>
    <property type="match status" value="1"/>
</dbReference>
<dbReference type="PANTHER" id="PTHR43157:SF31">
    <property type="entry name" value="PHOSPHATIDYLINOSITOL-GLYCAN BIOSYNTHESIS CLASS F PROTEIN"/>
    <property type="match status" value="1"/>
</dbReference>
<proteinExistence type="inferred from homology"/>
<dbReference type="Pfam" id="PF00106">
    <property type="entry name" value="adh_short"/>
    <property type="match status" value="1"/>
</dbReference>
<gene>
    <name evidence="3" type="ORF">GIS00_17295</name>
</gene>
<dbReference type="PRINTS" id="PR00080">
    <property type="entry name" value="SDRFAMILY"/>
</dbReference>
<dbReference type="PANTHER" id="PTHR43157">
    <property type="entry name" value="PHOSPHATIDYLINOSITOL-GLYCAN BIOSYNTHESIS CLASS F PROTEIN-RELATED"/>
    <property type="match status" value="1"/>
</dbReference>
<evidence type="ECO:0000313" key="3">
    <source>
        <dbReference type="EMBL" id="MTD15692.1"/>
    </source>
</evidence>
<protein>
    <submittedName>
        <fullName evidence="3">SDR family NAD(P)-dependent oxidoreductase</fullName>
    </submittedName>
</protein>
<reference evidence="3 4" key="1">
    <citation type="submission" date="2019-11" db="EMBL/GenBank/DDBJ databases">
        <authorList>
            <person name="Jiang L.-Q."/>
        </authorList>
    </citation>
    <scope>NUCLEOTIDE SEQUENCE [LARGE SCALE GENOMIC DNA]</scope>
    <source>
        <strain evidence="3 4">YIM 132087</strain>
    </source>
</reference>
<evidence type="ECO:0000256" key="2">
    <source>
        <dbReference type="RuleBase" id="RU000363"/>
    </source>
</evidence>
<dbReference type="InterPro" id="IPR002347">
    <property type="entry name" value="SDR_fam"/>
</dbReference>